<evidence type="ECO:0000313" key="1">
    <source>
        <dbReference type="EMBL" id="GAA0927349.1"/>
    </source>
</evidence>
<evidence type="ECO:0000313" key="2">
    <source>
        <dbReference type="Proteomes" id="UP001501578"/>
    </source>
</evidence>
<reference evidence="1 2" key="1">
    <citation type="journal article" date="2019" name="Int. J. Syst. Evol. Microbiol.">
        <title>The Global Catalogue of Microorganisms (GCM) 10K type strain sequencing project: providing services to taxonomists for standard genome sequencing and annotation.</title>
        <authorList>
            <consortium name="The Broad Institute Genomics Platform"/>
            <consortium name="The Broad Institute Genome Sequencing Center for Infectious Disease"/>
            <person name="Wu L."/>
            <person name="Ma J."/>
        </authorList>
    </citation>
    <scope>NUCLEOTIDE SEQUENCE [LARGE SCALE GENOMIC DNA]</scope>
    <source>
        <strain evidence="1 2">JCM 11136</strain>
    </source>
</reference>
<sequence>MFRRWIVEARLVTSAAAALVGLMLTESWTEAKKVFARLFSGNGSLLTELDASRGELVAAHEQGDSAVAADIEAEWRLRLRRLSTSDPETAAGFVHLLTSLDSPPTTRAADVHNSIIGGVHLGPVVQAGHISRLTFRAPPDRM</sequence>
<organism evidence="1 2">
    <name type="scientific">Nonomuraea longicatena</name>
    <dbReference type="NCBI Taxonomy" id="83682"/>
    <lineage>
        <taxon>Bacteria</taxon>
        <taxon>Bacillati</taxon>
        <taxon>Actinomycetota</taxon>
        <taxon>Actinomycetes</taxon>
        <taxon>Streptosporangiales</taxon>
        <taxon>Streptosporangiaceae</taxon>
        <taxon>Nonomuraea</taxon>
    </lineage>
</organism>
<accession>A0ABN1PGK2</accession>
<keyword evidence="2" id="KW-1185">Reference proteome</keyword>
<comment type="caution">
    <text evidence="1">The sequence shown here is derived from an EMBL/GenBank/DDBJ whole genome shotgun (WGS) entry which is preliminary data.</text>
</comment>
<dbReference type="Proteomes" id="UP001501578">
    <property type="component" value="Unassembled WGS sequence"/>
</dbReference>
<protein>
    <submittedName>
        <fullName evidence="1">Uncharacterized protein</fullName>
    </submittedName>
</protein>
<gene>
    <name evidence="1" type="ORF">GCM10009560_29880</name>
</gene>
<proteinExistence type="predicted"/>
<dbReference type="EMBL" id="BAAAHQ010000013">
    <property type="protein sequence ID" value="GAA0927349.1"/>
    <property type="molecule type" value="Genomic_DNA"/>
</dbReference>
<name>A0ABN1PGK2_9ACTN</name>